<feature type="region of interest" description="Disordered" evidence="1">
    <location>
        <begin position="375"/>
        <end position="395"/>
    </location>
</feature>
<protein>
    <submittedName>
        <fullName evidence="4">Uncharacterized protein</fullName>
    </submittedName>
</protein>
<reference evidence="4" key="1">
    <citation type="submission" date="2021-01" db="EMBL/GenBank/DDBJ databases">
        <authorList>
            <person name="Corre E."/>
            <person name="Pelletier E."/>
            <person name="Niang G."/>
            <person name="Scheremetjew M."/>
            <person name="Finn R."/>
            <person name="Kale V."/>
            <person name="Holt S."/>
            <person name="Cochrane G."/>
            <person name="Meng A."/>
            <person name="Brown T."/>
            <person name="Cohen L."/>
        </authorList>
    </citation>
    <scope>NUCLEOTIDE SEQUENCE</scope>
    <source>
        <strain evidence="4">CCMP127</strain>
    </source>
</reference>
<evidence type="ECO:0000256" key="1">
    <source>
        <dbReference type="SAM" id="MobiDB-lite"/>
    </source>
</evidence>
<dbReference type="AlphaFoldDB" id="A0A6S8IJY1"/>
<sequence length="513" mass="56693">MTRFPLSTLAALAVCAVTVSEAFTPAAMIRKSTTSTSTSATTTTVSTTRLYISSFAGSSTTKSLERENPEENPVAYLKEPEAVEARSNVDGTIVVSGAVNDKDRQSTDQFLFDLLNHEESAFEFSTIKAVVNDVAWAKKRLLSRSARYTGLLDKLTFEGAASEGALPTAAQLEGAKSWVACVDKDHLATLTEIAKVAAQVPTLENVAVLLANANELPAAESATALESIKTAAADGDKFAYTVVVVGNLEETPEGKEYYQYESFGTPEGVLPAGTTFSREESYRMVTELLQLACGKNQALCFAPIYNANVTEARLIRGLRQAGYARPQEIDHMIREGPEAYKEYVKKWKAENPDSAAGYTTDAWWEADIYQQSRRKSAEREATKDQAAKDERTKEVEGVATEWAKREYFRQSMAGTIAEGTTEEEFIKQVWDRAMFEGDIKYRQAKGEVTDPDAELASFQARQERKKQTMLQRAKDELADILEEDGLSTDDLKKKWEEDEETMKDAGKSDQKGY</sequence>
<dbReference type="EMBL" id="HBIM01004417">
    <property type="protein sequence ID" value="CAE0405810.1"/>
    <property type="molecule type" value="Transcribed_RNA"/>
</dbReference>
<evidence type="ECO:0000313" key="4">
    <source>
        <dbReference type="EMBL" id="CAE0405813.1"/>
    </source>
</evidence>
<feature type="signal peptide" evidence="2">
    <location>
        <begin position="1"/>
        <end position="22"/>
    </location>
</feature>
<feature type="chain" id="PRO_5035584483" evidence="2">
    <location>
        <begin position="23"/>
        <end position="513"/>
    </location>
</feature>
<accession>A0A6S8IJY1</accession>
<evidence type="ECO:0000313" key="3">
    <source>
        <dbReference type="EMBL" id="CAE0405810.1"/>
    </source>
</evidence>
<keyword evidence="2" id="KW-0732">Signal</keyword>
<evidence type="ECO:0000256" key="2">
    <source>
        <dbReference type="SAM" id="SignalP"/>
    </source>
</evidence>
<proteinExistence type="predicted"/>
<feature type="region of interest" description="Disordered" evidence="1">
    <location>
        <begin position="488"/>
        <end position="513"/>
    </location>
</feature>
<name>A0A6S8IJY1_9STRA</name>
<feature type="compositionally biased region" description="Basic and acidic residues" evidence="1">
    <location>
        <begin position="489"/>
        <end position="513"/>
    </location>
</feature>
<organism evidence="4">
    <name type="scientific">Amphora coffeiformis</name>
    <dbReference type="NCBI Taxonomy" id="265554"/>
    <lineage>
        <taxon>Eukaryota</taxon>
        <taxon>Sar</taxon>
        <taxon>Stramenopiles</taxon>
        <taxon>Ochrophyta</taxon>
        <taxon>Bacillariophyta</taxon>
        <taxon>Bacillariophyceae</taxon>
        <taxon>Bacillariophycidae</taxon>
        <taxon>Thalassiophysales</taxon>
        <taxon>Catenulaceae</taxon>
        <taxon>Amphora</taxon>
    </lineage>
</organism>
<gene>
    <name evidence="3" type="ORF">ACOF00016_LOCUS3776</name>
    <name evidence="4" type="ORF">ACOF00016_LOCUS3777</name>
</gene>
<dbReference type="EMBL" id="HBIM01004418">
    <property type="protein sequence ID" value="CAE0405813.1"/>
    <property type="molecule type" value="Transcribed_RNA"/>
</dbReference>